<proteinExistence type="predicted"/>
<dbReference type="Proteomes" id="UP001157440">
    <property type="component" value="Unassembled WGS sequence"/>
</dbReference>
<sequence>MDDGAPAAAHVAAATAVLDRGHGKPTVSVDAKVEKVDSYRAFLEVLIEINSDLSVINGNRAPANEMQRSL</sequence>
<comment type="caution">
    <text evidence="1">The sequence shown here is derived from an EMBL/GenBank/DDBJ whole genome shotgun (WGS) entry which is preliminary data.</text>
</comment>
<evidence type="ECO:0000313" key="2">
    <source>
        <dbReference type="Proteomes" id="UP001157440"/>
    </source>
</evidence>
<accession>A0AA37T908</accession>
<protein>
    <submittedName>
        <fullName evidence="1">Uncharacterized protein</fullName>
    </submittedName>
</protein>
<evidence type="ECO:0000313" key="1">
    <source>
        <dbReference type="EMBL" id="GLS69036.1"/>
    </source>
</evidence>
<dbReference type="EMBL" id="BSPL01000009">
    <property type="protein sequence ID" value="GLS69036.1"/>
    <property type="molecule type" value="Genomic_DNA"/>
</dbReference>
<gene>
    <name evidence="1" type="ORF">GCM10007890_10480</name>
</gene>
<keyword evidence="2" id="KW-1185">Reference proteome</keyword>
<dbReference type="AlphaFoldDB" id="A0AA37T908"/>
<reference evidence="2" key="1">
    <citation type="journal article" date="2019" name="Int. J. Syst. Evol. Microbiol.">
        <title>The Global Catalogue of Microorganisms (GCM) 10K type strain sequencing project: providing services to taxonomists for standard genome sequencing and annotation.</title>
        <authorList>
            <consortium name="The Broad Institute Genomics Platform"/>
            <consortium name="The Broad Institute Genome Sequencing Center for Infectious Disease"/>
            <person name="Wu L."/>
            <person name="Ma J."/>
        </authorList>
    </citation>
    <scope>NUCLEOTIDE SEQUENCE [LARGE SCALE GENOMIC DNA]</scope>
    <source>
        <strain evidence="2">NBRC 103632</strain>
    </source>
</reference>
<name>A0AA37T908_9HYPH</name>
<organism evidence="1 2">
    <name type="scientific">Methylobacterium tardum</name>
    <dbReference type="NCBI Taxonomy" id="374432"/>
    <lineage>
        <taxon>Bacteria</taxon>
        <taxon>Pseudomonadati</taxon>
        <taxon>Pseudomonadota</taxon>
        <taxon>Alphaproteobacteria</taxon>
        <taxon>Hyphomicrobiales</taxon>
        <taxon>Methylobacteriaceae</taxon>
        <taxon>Methylobacterium</taxon>
    </lineage>
</organism>